<comment type="caution">
    <text evidence="3">The sequence shown here is derived from an EMBL/GenBank/DDBJ whole genome shotgun (WGS) entry which is preliminary data.</text>
</comment>
<organism evidence="3 4">
    <name type="scientific">Noviherbaspirillum galbum</name>
    <dbReference type="NCBI Taxonomy" id="2709383"/>
    <lineage>
        <taxon>Bacteria</taxon>
        <taxon>Pseudomonadati</taxon>
        <taxon>Pseudomonadota</taxon>
        <taxon>Betaproteobacteria</taxon>
        <taxon>Burkholderiales</taxon>
        <taxon>Oxalobacteraceae</taxon>
        <taxon>Noviherbaspirillum</taxon>
    </lineage>
</organism>
<dbReference type="RefSeq" id="WP_163967181.1">
    <property type="nucleotide sequence ID" value="NZ_JAAIVB010000069.1"/>
</dbReference>
<dbReference type="EMBL" id="JAAIVB010000069">
    <property type="protein sequence ID" value="NEX63358.1"/>
    <property type="molecule type" value="Genomic_DNA"/>
</dbReference>
<reference evidence="3 4" key="1">
    <citation type="submission" date="2020-02" db="EMBL/GenBank/DDBJ databases">
        <authorList>
            <person name="Kim M.K."/>
        </authorList>
    </citation>
    <scope>NUCLEOTIDE SEQUENCE [LARGE SCALE GENOMIC DNA]</scope>
    <source>
        <strain evidence="3 4">17J57-3</strain>
    </source>
</reference>
<evidence type="ECO:0000256" key="1">
    <source>
        <dbReference type="SAM" id="SignalP"/>
    </source>
</evidence>
<protein>
    <recommendedName>
        <fullName evidence="2">Rap1a immunity protein domain-containing protein</fullName>
    </recommendedName>
</protein>
<dbReference type="InterPro" id="IPR041238">
    <property type="entry name" value="Rap1a"/>
</dbReference>
<accession>A0A6B3SS66</accession>
<evidence type="ECO:0000313" key="3">
    <source>
        <dbReference type="EMBL" id="NEX63358.1"/>
    </source>
</evidence>
<keyword evidence="4" id="KW-1185">Reference proteome</keyword>
<dbReference type="Pfam" id="PF18602">
    <property type="entry name" value="Rap1a"/>
    <property type="match status" value="1"/>
</dbReference>
<feature type="domain" description="Rap1a immunity protein" evidence="2">
    <location>
        <begin position="21"/>
        <end position="107"/>
    </location>
</feature>
<evidence type="ECO:0000259" key="2">
    <source>
        <dbReference type="Pfam" id="PF18602"/>
    </source>
</evidence>
<keyword evidence="1" id="KW-0732">Signal</keyword>
<name>A0A6B3SS66_9BURK</name>
<gene>
    <name evidence="3" type="ORF">G3574_19940</name>
</gene>
<sequence length="109" mass="11866">MKKLAGLFLFVATASAFADTGNELATGWEEYKKSENGLSANHYRIGHFSGYVIGVADASSYWCPPSKGLTQGQLHKIVGKYIDNNPQKLHMPAASVVMLAFKEAFPCPK</sequence>
<dbReference type="Gene3D" id="1.10.890.40">
    <property type="match status" value="1"/>
</dbReference>
<proteinExistence type="predicted"/>
<feature type="chain" id="PRO_5025470480" description="Rap1a immunity protein domain-containing protein" evidence="1">
    <location>
        <begin position="19"/>
        <end position="109"/>
    </location>
</feature>
<dbReference type="Proteomes" id="UP000482155">
    <property type="component" value="Unassembled WGS sequence"/>
</dbReference>
<feature type="signal peptide" evidence="1">
    <location>
        <begin position="1"/>
        <end position="18"/>
    </location>
</feature>
<evidence type="ECO:0000313" key="4">
    <source>
        <dbReference type="Proteomes" id="UP000482155"/>
    </source>
</evidence>
<dbReference type="AlphaFoldDB" id="A0A6B3SS66"/>